<feature type="region of interest" description="Disordered" evidence="1">
    <location>
        <begin position="339"/>
        <end position="379"/>
    </location>
</feature>
<feature type="region of interest" description="Disordered" evidence="1">
    <location>
        <begin position="43"/>
        <end position="65"/>
    </location>
</feature>
<evidence type="ECO:0000256" key="1">
    <source>
        <dbReference type="SAM" id="MobiDB-lite"/>
    </source>
</evidence>
<gene>
    <name evidence="3" type="ORF">MCUN1_000653</name>
</gene>
<keyword evidence="4" id="KW-1185">Reference proteome</keyword>
<feature type="chain" id="PRO_5042189853" evidence="2">
    <location>
        <begin position="24"/>
        <end position="405"/>
    </location>
</feature>
<dbReference type="Proteomes" id="UP001219933">
    <property type="component" value="Chromosome 1"/>
</dbReference>
<accession>A0AAF0EW97</accession>
<organism evidence="3 4">
    <name type="scientific">Malassezia cuniculi</name>
    <dbReference type="NCBI Taxonomy" id="948313"/>
    <lineage>
        <taxon>Eukaryota</taxon>
        <taxon>Fungi</taxon>
        <taxon>Dikarya</taxon>
        <taxon>Basidiomycota</taxon>
        <taxon>Ustilaginomycotina</taxon>
        <taxon>Malasseziomycetes</taxon>
        <taxon>Malasseziales</taxon>
        <taxon>Malasseziaceae</taxon>
        <taxon>Malassezia</taxon>
    </lineage>
</organism>
<reference evidence="3" key="1">
    <citation type="submission" date="2023-03" db="EMBL/GenBank/DDBJ databases">
        <title>Mating type loci evolution in Malassezia.</title>
        <authorList>
            <person name="Coelho M.A."/>
        </authorList>
    </citation>
    <scope>NUCLEOTIDE SEQUENCE</scope>
    <source>
        <strain evidence="3">CBS 11721</strain>
    </source>
</reference>
<dbReference type="AlphaFoldDB" id="A0AAF0EW97"/>
<evidence type="ECO:0000256" key="2">
    <source>
        <dbReference type="SAM" id="SignalP"/>
    </source>
</evidence>
<evidence type="ECO:0000313" key="4">
    <source>
        <dbReference type="Proteomes" id="UP001219933"/>
    </source>
</evidence>
<dbReference type="EMBL" id="CP119877">
    <property type="protein sequence ID" value="WFD33833.1"/>
    <property type="molecule type" value="Genomic_DNA"/>
</dbReference>
<feature type="compositionally biased region" description="Low complexity" evidence="1">
    <location>
        <begin position="339"/>
        <end position="368"/>
    </location>
</feature>
<name>A0AAF0EW97_9BASI</name>
<keyword evidence="2" id="KW-0732">Signal</keyword>
<feature type="region of interest" description="Disordered" evidence="1">
    <location>
        <begin position="289"/>
        <end position="314"/>
    </location>
</feature>
<evidence type="ECO:0000313" key="3">
    <source>
        <dbReference type="EMBL" id="WFD33833.1"/>
    </source>
</evidence>
<feature type="compositionally biased region" description="Polar residues" evidence="1">
    <location>
        <begin position="300"/>
        <end position="314"/>
    </location>
</feature>
<sequence length="405" mass="42215">MIFNMRPLSALVVVACMLGTSSAGIVYRPARNELAANPLFSRQSQVKDSHDTPKFTYGTPDPNYPGVVATGPNGPTNPNKPTLNTPVNQSSEARLATINSVDDWCTFGPMDNSEPLGNVEDRTVAYCTKPRNNARVIPDGTVTSAHFVRTPLYVQVMAFGDFTKINFQHGDMGGELDPHGATNKGNPIGGNVTSNVTGTDVFYEEWMNYISYEMLCFRVCIAGNDQIPAAVECEHELDEMGCRIIMPGNYDNQGFDECDADAAYPPGIYVSNGQTSTFRQYNTGVWTDDKGKTHGYTNGDPDQSTPSLAMTIPSSSNCRTVSSISNGIASLTSVSSSESSSASSGAAAGGAAASSSNGAQASSSSGSSRSGGGSTGSSSAGNAISSTLSSFVAVFAALVAGAALL</sequence>
<feature type="signal peptide" evidence="2">
    <location>
        <begin position="1"/>
        <end position="23"/>
    </location>
</feature>
<proteinExistence type="predicted"/>
<protein>
    <submittedName>
        <fullName evidence="3">Uncharacterized protein</fullName>
    </submittedName>
</protein>